<evidence type="ECO:0008006" key="3">
    <source>
        <dbReference type="Google" id="ProtNLM"/>
    </source>
</evidence>
<evidence type="ECO:0000313" key="1">
    <source>
        <dbReference type="EMBL" id="EYF08045.1"/>
    </source>
</evidence>
<dbReference type="RefSeq" id="WP_052374042.1">
    <property type="nucleotide sequence ID" value="NZ_ASRX01000005.1"/>
</dbReference>
<dbReference type="eggNOG" id="ENOG502ZA2V">
    <property type="taxonomic scope" value="Bacteria"/>
</dbReference>
<protein>
    <recommendedName>
        <fullName evidence="3">ParB/Sulfiredoxin domain-containing protein</fullName>
    </recommendedName>
</protein>
<dbReference type="Proteomes" id="UP000019678">
    <property type="component" value="Unassembled WGS sequence"/>
</dbReference>
<proteinExistence type="predicted"/>
<dbReference type="OrthoDB" id="1490466at2"/>
<name>A0A017TGX8_9BACT</name>
<sequence length="335" mass="37016">MLRTSQRWISGAPSSLPGEVLLLKVTGARRPTFRLEAAADYRLRLLAGARPFLWARIDDWWHGAWLVRAPAPPDPLLPPLRAVDARAVQHDLQSPHWWRTWTLRAVDTLRASAALLSNGLWCLGEVPVVPPSKAWGYPCVPVDYALEPAFPPAYVPAARGCLPFVEETWAGGDPTPAGALLPLRDLGAEDVGRVHAWRKHARDGTLPPVLAVHLRLLGKYLILDGHVRLAAALEEGVTPPLLAAWPVREHATPIPEAVRAHVWETLELPASLPDARRVEVMNSALQAVFAPRVAYVHRPKAWPLRGGVATWREEVGRRLRELGLTRQEIALALDP</sequence>
<dbReference type="AlphaFoldDB" id="A0A017TGX8"/>
<reference evidence="1 2" key="1">
    <citation type="submission" date="2013-05" db="EMBL/GenBank/DDBJ databases">
        <title>Genome assembly of Chondromyces apiculatus DSM 436.</title>
        <authorList>
            <person name="Sharma G."/>
            <person name="Khatri I."/>
            <person name="Kaur C."/>
            <person name="Mayilraj S."/>
            <person name="Subramanian S."/>
        </authorList>
    </citation>
    <scope>NUCLEOTIDE SEQUENCE [LARGE SCALE GENOMIC DNA]</scope>
    <source>
        <strain evidence="1 2">DSM 436</strain>
    </source>
</reference>
<comment type="caution">
    <text evidence="1">The sequence shown here is derived from an EMBL/GenBank/DDBJ whole genome shotgun (WGS) entry which is preliminary data.</text>
</comment>
<evidence type="ECO:0000313" key="2">
    <source>
        <dbReference type="Proteomes" id="UP000019678"/>
    </source>
</evidence>
<keyword evidence="2" id="KW-1185">Reference proteome</keyword>
<organism evidence="1 2">
    <name type="scientific">Chondromyces apiculatus DSM 436</name>
    <dbReference type="NCBI Taxonomy" id="1192034"/>
    <lineage>
        <taxon>Bacteria</taxon>
        <taxon>Pseudomonadati</taxon>
        <taxon>Myxococcota</taxon>
        <taxon>Polyangia</taxon>
        <taxon>Polyangiales</taxon>
        <taxon>Polyangiaceae</taxon>
        <taxon>Chondromyces</taxon>
    </lineage>
</organism>
<gene>
    <name evidence="1" type="ORF">CAP_5805</name>
</gene>
<accession>A0A017TGX8</accession>
<dbReference type="EMBL" id="ASRX01000005">
    <property type="protein sequence ID" value="EYF08045.1"/>
    <property type="molecule type" value="Genomic_DNA"/>
</dbReference>